<dbReference type="Proteomes" id="UP000474757">
    <property type="component" value="Unassembled WGS sequence"/>
</dbReference>
<accession>A0A6B2JRF6</accession>
<dbReference type="PROSITE" id="PS50932">
    <property type="entry name" value="HTH_LACI_2"/>
    <property type="match status" value="1"/>
</dbReference>
<dbReference type="AlphaFoldDB" id="A0A6B2JRF6"/>
<dbReference type="InterPro" id="IPR028082">
    <property type="entry name" value="Peripla_BP_I"/>
</dbReference>
<dbReference type="Gene3D" id="3.40.50.2300">
    <property type="match status" value="2"/>
</dbReference>
<dbReference type="CDD" id="cd06267">
    <property type="entry name" value="PBP1_LacI_sugar_binding-like"/>
    <property type="match status" value="1"/>
</dbReference>
<name>A0A6B2JRF6_9RHOB</name>
<keyword evidence="2" id="KW-0238">DNA-binding</keyword>
<comment type="caution">
    <text evidence="5">The sequence shown here is derived from an EMBL/GenBank/DDBJ whole genome shotgun (WGS) entry which is preliminary data.</text>
</comment>
<dbReference type="CDD" id="cd01392">
    <property type="entry name" value="HTH_LacI"/>
    <property type="match status" value="1"/>
</dbReference>
<dbReference type="PANTHER" id="PTHR30146:SF109">
    <property type="entry name" value="HTH-TYPE TRANSCRIPTIONAL REGULATOR GALS"/>
    <property type="match status" value="1"/>
</dbReference>
<organism evidence="5 6">
    <name type="scientific">Pseudoroseicyclus tamaricis</name>
    <dbReference type="NCBI Taxonomy" id="2705421"/>
    <lineage>
        <taxon>Bacteria</taxon>
        <taxon>Pseudomonadati</taxon>
        <taxon>Pseudomonadota</taxon>
        <taxon>Alphaproteobacteria</taxon>
        <taxon>Rhodobacterales</taxon>
        <taxon>Paracoccaceae</taxon>
        <taxon>Pseudoroseicyclus</taxon>
    </lineage>
</organism>
<evidence type="ECO:0000256" key="2">
    <source>
        <dbReference type="ARBA" id="ARBA00023125"/>
    </source>
</evidence>
<protein>
    <submittedName>
        <fullName evidence="5">LacI family transcriptional regulator</fullName>
    </submittedName>
</protein>
<gene>
    <name evidence="5" type="ORF">GZA08_09285</name>
</gene>
<dbReference type="RefSeq" id="WP_163892563.1">
    <property type="nucleotide sequence ID" value="NZ_JAAFYS010000002.1"/>
</dbReference>
<dbReference type="PANTHER" id="PTHR30146">
    <property type="entry name" value="LACI-RELATED TRANSCRIPTIONAL REPRESSOR"/>
    <property type="match status" value="1"/>
</dbReference>
<dbReference type="SMART" id="SM00354">
    <property type="entry name" value="HTH_LACI"/>
    <property type="match status" value="1"/>
</dbReference>
<dbReference type="Pfam" id="PF00356">
    <property type="entry name" value="LacI"/>
    <property type="match status" value="1"/>
</dbReference>
<reference evidence="5 6" key="1">
    <citation type="submission" date="2020-02" db="EMBL/GenBank/DDBJ databases">
        <title>Pseudoroseicyclus tamarix, sp. nov., isolated from offshore sediment of a Tamarix chinensis forest.</title>
        <authorList>
            <person name="Gai Y."/>
        </authorList>
    </citation>
    <scope>NUCLEOTIDE SEQUENCE [LARGE SCALE GENOMIC DNA]</scope>
    <source>
        <strain evidence="5 6">CLL3-39</strain>
    </source>
</reference>
<evidence type="ECO:0000256" key="1">
    <source>
        <dbReference type="ARBA" id="ARBA00023015"/>
    </source>
</evidence>
<proteinExistence type="predicted"/>
<feature type="domain" description="HTH lacI-type" evidence="4">
    <location>
        <begin position="2"/>
        <end position="56"/>
    </location>
</feature>
<evidence type="ECO:0000313" key="5">
    <source>
        <dbReference type="EMBL" id="NDV01157.1"/>
    </source>
</evidence>
<evidence type="ECO:0000259" key="4">
    <source>
        <dbReference type="PROSITE" id="PS50932"/>
    </source>
</evidence>
<dbReference type="GO" id="GO:0003700">
    <property type="term" value="F:DNA-binding transcription factor activity"/>
    <property type="evidence" value="ECO:0007669"/>
    <property type="project" value="TreeGrafter"/>
</dbReference>
<dbReference type="SUPFAM" id="SSF53822">
    <property type="entry name" value="Periplasmic binding protein-like I"/>
    <property type="match status" value="1"/>
</dbReference>
<dbReference type="GO" id="GO:0000976">
    <property type="term" value="F:transcription cis-regulatory region binding"/>
    <property type="evidence" value="ECO:0007669"/>
    <property type="project" value="TreeGrafter"/>
</dbReference>
<keyword evidence="1" id="KW-0805">Transcription regulation</keyword>
<keyword evidence="3" id="KW-0804">Transcription</keyword>
<evidence type="ECO:0000313" key="6">
    <source>
        <dbReference type="Proteomes" id="UP000474757"/>
    </source>
</evidence>
<dbReference type="InterPro" id="IPR010982">
    <property type="entry name" value="Lambda_DNA-bd_dom_sf"/>
</dbReference>
<dbReference type="SUPFAM" id="SSF47413">
    <property type="entry name" value="lambda repressor-like DNA-binding domains"/>
    <property type="match status" value="1"/>
</dbReference>
<dbReference type="Pfam" id="PF13377">
    <property type="entry name" value="Peripla_BP_3"/>
    <property type="match status" value="1"/>
</dbReference>
<dbReference type="InterPro" id="IPR000843">
    <property type="entry name" value="HTH_LacI"/>
</dbReference>
<dbReference type="EMBL" id="JAAGAB010000002">
    <property type="protein sequence ID" value="NDV01157.1"/>
    <property type="molecule type" value="Genomic_DNA"/>
</dbReference>
<sequence>MATLTDVARRAGVSPAAVSRHLNGRITLPPQTRARIDAAVAELNYKPNLLAKRLSTGRTEAIGLVTPEIDNPFFGELAAIIEEAAADAGYAVYITSTRGDLSREITALGRLRERHVDGLILMTNRPDDGALAKALSGLSNVVIVDEDVPGAAQPRIFVENSAGTRLATEHLISLGHRRIAMVGGPPGLMSVTERQAGWEAALAAAGLPPGPRLLGTYTRAHGRAAAEQLLAEGLPDAIVACADDIALGLLEALREAGVSVPGDIALTGFDDMRYAALIDPPLTTVRQPAAQMGRLALAHLLTLLSGGEVAPVTRLPVTLIPRSSTAPSKVPTP</sequence>
<evidence type="ECO:0000256" key="3">
    <source>
        <dbReference type="ARBA" id="ARBA00023163"/>
    </source>
</evidence>
<dbReference type="InterPro" id="IPR046335">
    <property type="entry name" value="LacI/GalR-like_sensor"/>
</dbReference>
<dbReference type="Gene3D" id="1.10.260.40">
    <property type="entry name" value="lambda repressor-like DNA-binding domains"/>
    <property type="match status" value="1"/>
</dbReference>
<keyword evidence="6" id="KW-1185">Reference proteome</keyword>